<dbReference type="InterPro" id="IPR058594">
    <property type="entry name" value="PB1-like_dom_pln"/>
</dbReference>
<sequence>MEFRAAAGLGFIASNGWAATHNDQFSPIGFNVIFPAMVNYAKDLDLTLPLSHTLVDSLLRIRDSEIRLWDRKGGNISIVFHYGGEFKHLPIAHYRGGNVIVYDYVDAKAMGLGDLEEMTNEVVPEQEFWRYFVLINNGFRGLYTDRDVKEWFIIHIPLIKIDIYVETVNIEDQTESVDGDNGGLDGNFNANDGIVEQGEDGGSLEDLTDSDCNMEQYDSENDEPLVDPVPTENDEPLVDPVPTENDDLGKRARGKKPMKMRRQQNTVTCRVCGVPGHNATTCRASRATSGQDDRERKANIVATCKRRLFIPPRPTTNAGQTSSVNPIMLPPSQTQTENDLSSLDEDVIPTQQSQVYPATQVSNIPGPSMWNKLKMAGRFQRPPMHAGVTIRPPMHAGVNIRPPIGGQMPTLSSTSSVIKMTAPILMVKGKKYMDLSGLGKTTEK</sequence>
<feature type="compositionally biased region" description="Acidic residues" evidence="1">
    <location>
        <begin position="197"/>
        <end position="209"/>
    </location>
</feature>
<gene>
    <name evidence="3" type="ORF">DH2020_000382</name>
</gene>
<evidence type="ECO:0000259" key="2">
    <source>
        <dbReference type="Pfam" id="PF26130"/>
    </source>
</evidence>
<feature type="region of interest" description="Disordered" evidence="1">
    <location>
        <begin position="310"/>
        <end position="338"/>
    </location>
</feature>
<protein>
    <recommendedName>
        <fullName evidence="2">PB1-like domain-containing protein</fullName>
    </recommendedName>
</protein>
<name>A0ABR0XWF4_REHGL</name>
<organism evidence="3 4">
    <name type="scientific">Rehmannia glutinosa</name>
    <name type="common">Chinese foxglove</name>
    <dbReference type="NCBI Taxonomy" id="99300"/>
    <lineage>
        <taxon>Eukaryota</taxon>
        <taxon>Viridiplantae</taxon>
        <taxon>Streptophyta</taxon>
        <taxon>Embryophyta</taxon>
        <taxon>Tracheophyta</taxon>
        <taxon>Spermatophyta</taxon>
        <taxon>Magnoliopsida</taxon>
        <taxon>eudicotyledons</taxon>
        <taxon>Gunneridae</taxon>
        <taxon>Pentapetalae</taxon>
        <taxon>asterids</taxon>
        <taxon>lamiids</taxon>
        <taxon>Lamiales</taxon>
        <taxon>Orobanchaceae</taxon>
        <taxon>Rehmannieae</taxon>
        <taxon>Rehmannia</taxon>
    </lineage>
</organism>
<dbReference type="Pfam" id="PF26130">
    <property type="entry name" value="PB1-like"/>
    <property type="match status" value="1"/>
</dbReference>
<keyword evidence="4" id="KW-1185">Reference proteome</keyword>
<feature type="compositionally biased region" description="Polar residues" evidence="1">
    <location>
        <begin position="315"/>
        <end position="338"/>
    </location>
</feature>
<evidence type="ECO:0000313" key="3">
    <source>
        <dbReference type="EMBL" id="KAK6163518.1"/>
    </source>
</evidence>
<comment type="caution">
    <text evidence="3">The sequence shown here is derived from an EMBL/GenBank/DDBJ whole genome shotgun (WGS) entry which is preliminary data.</text>
</comment>
<proteinExistence type="predicted"/>
<dbReference type="Gene3D" id="1.50.10.160">
    <property type="match status" value="1"/>
</dbReference>
<feature type="domain" description="PB1-like" evidence="2">
    <location>
        <begin position="75"/>
        <end position="152"/>
    </location>
</feature>
<evidence type="ECO:0000313" key="4">
    <source>
        <dbReference type="Proteomes" id="UP001318860"/>
    </source>
</evidence>
<dbReference type="Proteomes" id="UP001318860">
    <property type="component" value="Unassembled WGS sequence"/>
</dbReference>
<reference evidence="3 4" key="1">
    <citation type="journal article" date="2021" name="Comput. Struct. Biotechnol. J.">
        <title>De novo genome assembly of the potent medicinal plant Rehmannia glutinosa using nanopore technology.</title>
        <authorList>
            <person name="Ma L."/>
            <person name="Dong C."/>
            <person name="Song C."/>
            <person name="Wang X."/>
            <person name="Zheng X."/>
            <person name="Niu Y."/>
            <person name="Chen S."/>
            <person name="Feng W."/>
        </authorList>
    </citation>
    <scope>NUCLEOTIDE SEQUENCE [LARGE SCALE GENOMIC DNA]</scope>
    <source>
        <strain evidence="3">DH-2019</strain>
    </source>
</reference>
<dbReference type="EMBL" id="JABTTQ020000001">
    <property type="protein sequence ID" value="KAK6163518.1"/>
    <property type="molecule type" value="Genomic_DNA"/>
</dbReference>
<feature type="region of interest" description="Disordered" evidence="1">
    <location>
        <begin position="195"/>
        <end position="262"/>
    </location>
</feature>
<feature type="compositionally biased region" description="Basic residues" evidence="1">
    <location>
        <begin position="251"/>
        <end position="262"/>
    </location>
</feature>
<evidence type="ECO:0000256" key="1">
    <source>
        <dbReference type="SAM" id="MobiDB-lite"/>
    </source>
</evidence>
<accession>A0ABR0XWF4</accession>